<comment type="subcellular location">
    <subcellularLocation>
        <location evidence="2">Membrane</location>
    </subcellularLocation>
</comment>
<dbReference type="Pfam" id="PF02518">
    <property type="entry name" value="HATPase_c"/>
    <property type="match status" value="1"/>
</dbReference>
<dbReference type="InterPro" id="IPR003594">
    <property type="entry name" value="HATPase_dom"/>
</dbReference>
<dbReference type="GO" id="GO:0005886">
    <property type="term" value="C:plasma membrane"/>
    <property type="evidence" value="ECO:0007669"/>
    <property type="project" value="TreeGrafter"/>
</dbReference>
<dbReference type="InterPro" id="IPR003660">
    <property type="entry name" value="HAMP_dom"/>
</dbReference>
<evidence type="ECO:0000256" key="12">
    <source>
        <dbReference type="SAM" id="Phobius"/>
    </source>
</evidence>
<keyword evidence="6 12" id="KW-0812">Transmembrane</keyword>
<dbReference type="STRING" id="401562.NS365_09455"/>
<evidence type="ECO:0000256" key="8">
    <source>
        <dbReference type="ARBA" id="ARBA00022989"/>
    </source>
</evidence>
<dbReference type="GO" id="GO:0000155">
    <property type="term" value="F:phosphorelay sensor kinase activity"/>
    <property type="evidence" value="ECO:0007669"/>
    <property type="project" value="InterPro"/>
</dbReference>
<dbReference type="SUPFAM" id="SSF55874">
    <property type="entry name" value="ATPase domain of HSP90 chaperone/DNA topoisomerase II/histidine kinase"/>
    <property type="match status" value="1"/>
</dbReference>
<evidence type="ECO:0000259" key="14">
    <source>
        <dbReference type="PROSITE" id="PS50885"/>
    </source>
</evidence>
<feature type="compositionally biased region" description="Basic and acidic residues" evidence="11">
    <location>
        <begin position="70"/>
        <end position="97"/>
    </location>
</feature>
<sequence length="475" mass="51658">MTHRPFSRRFARLFGGSLRARLVASAVLFVLVAIPLTGLVLAHVLEGIVRAEVATRLDLQLSTLRAALTEGERPPPRPGRPRGDARPEGDLNFDRFGPEPPPFNGPGSGWYWRILVDGQEMASSRSLGPRSLDMVDPEEEDGPPHRLRPAQDEDGQALLVRSLRFERGGKDIRIDVTAPRAALNAPLRDAILAVALTLAGLGLLLIGAIVFQVRFGLLPLEHLRGALKAVREGRRERIEGPQPAELKPLVDELNALIAQDAAHLRQARLHVANLAHGLKTPLATLSAAAERLDAGERQAEMLGLLDLMDRRIRHHLRRARTAALGGTRRQADVARHGRDLAAMLDKFRENEAVRIEARLPETLPAGVDGEDLDEMLGNLLDNARRHARSLVTFDAASQGREVLIRIGDDGPGLSEAEIATVRQPGRRLDESQPGHGFGIPITAEIAELYGGRLEFGRAGVGGLEARLVLPAATVE</sequence>
<evidence type="ECO:0000256" key="3">
    <source>
        <dbReference type="ARBA" id="ARBA00012438"/>
    </source>
</evidence>
<keyword evidence="4" id="KW-0597">Phosphoprotein</keyword>
<dbReference type="SMART" id="SM00387">
    <property type="entry name" value="HATPase_c"/>
    <property type="match status" value="1"/>
</dbReference>
<comment type="catalytic activity">
    <reaction evidence="1">
        <text>ATP + protein L-histidine = ADP + protein N-phospho-L-histidine.</text>
        <dbReference type="EC" id="2.7.13.3"/>
    </reaction>
</comment>
<accession>A0A175R8Y2</accession>
<dbReference type="PRINTS" id="PR00344">
    <property type="entry name" value="BCTRLSENSOR"/>
</dbReference>
<dbReference type="InterPro" id="IPR004358">
    <property type="entry name" value="Sig_transdc_His_kin-like_C"/>
</dbReference>
<keyword evidence="9" id="KW-0902">Two-component regulatory system</keyword>
<evidence type="ECO:0000256" key="11">
    <source>
        <dbReference type="SAM" id="MobiDB-lite"/>
    </source>
</evidence>
<dbReference type="PATRIC" id="fig|401562.3.peg.1062"/>
<feature type="region of interest" description="Disordered" evidence="11">
    <location>
        <begin position="124"/>
        <end position="153"/>
    </location>
</feature>
<dbReference type="PANTHER" id="PTHR45436">
    <property type="entry name" value="SENSOR HISTIDINE KINASE YKOH"/>
    <property type="match status" value="1"/>
</dbReference>
<keyword evidence="7" id="KW-0418">Kinase</keyword>
<protein>
    <recommendedName>
        <fullName evidence="3">histidine kinase</fullName>
        <ecNumber evidence="3">2.7.13.3</ecNumber>
    </recommendedName>
</protein>
<dbReference type="PANTHER" id="PTHR45436:SF5">
    <property type="entry name" value="SENSOR HISTIDINE KINASE TRCS"/>
    <property type="match status" value="1"/>
</dbReference>
<dbReference type="PROSITE" id="PS50109">
    <property type="entry name" value="HIS_KIN"/>
    <property type="match status" value="1"/>
</dbReference>
<evidence type="ECO:0000313" key="15">
    <source>
        <dbReference type="EMBL" id="KTQ96077.1"/>
    </source>
</evidence>
<dbReference type="InterPro" id="IPR050428">
    <property type="entry name" value="TCS_sensor_his_kinase"/>
</dbReference>
<reference evidence="15 16" key="1">
    <citation type="journal article" date="2016" name="Front. Microbiol.">
        <title>Genomic Resource of Rice Seed Associated Bacteria.</title>
        <authorList>
            <person name="Midha S."/>
            <person name="Bansal K."/>
            <person name="Sharma S."/>
            <person name="Kumar N."/>
            <person name="Patil P.P."/>
            <person name="Chaudhry V."/>
            <person name="Patil P.B."/>
        </authorList>
    </citation>
    <scope>NUCLEOTIDE SEQUENCE [LARGE SCALE GENOMIC DNA]</scope>
    <source>
        <strain evidence="15 16">NS226</strain>
    </source>
</reference>
<evidence type="ECO:0000256" key="4">
    <source>
        <dbReference type="ARBA" id="ARBA00022553"/>
    </source>
</evidence>
<proteinExistence type="predicted"/>
<dbReference type="PROSITE" id="PS50885">
    <property type="entry name" value="HAMP"/>
    <property type="match status" value="1"/>
</dbReference>
<dbReference type="Gene3D" id="3.30.565.10">
    <property type="entry name" value="Histidine kinase-like ATPase, C-terminal domain"/>
    <property type="match status" value="1"/>
</dbReference>
<gene>
    <name evidence="15" type="ORF">NS226_08450</name>
</gene>
<dbReference type="Gene3D" id="1.10.287.130">
    <property type="match status" value="1"/>
</dbReference>
<dbReference type="EC" id="2.7.13.3" evidence="3"/>
<evidence type="ECO:0000256" key="7">
    <source>
        <dbReference type="ARBA" id="ARBA00022777"/>
    </source>
</evidence>
<name>A0A175R8Y2_9HYPH</name>
<feature type="region of interest" description="Disordered" evidence="11">
    <location>
        <begin position="67"/>
        <end position="104"/>
    </location>
</feature>
<dbReference type="EMBL" id="LDPZ01000017">
    <property type="protein sequence ID" value="KTQ96077.1"/>
    <property type="molecule type" value="Genomic_DNA"/>
</dbReference>
<dbReference type="InterPro" id="IPR005467">
    <property type="entry name" value="His_kinase_dom"/>
</dbReference>
<keyword evidence="10 12" id="KW-0472">Membrane</keyword>
<dbReference type="Proteomes" id="UP000078272">
    <property type="component" value="Unassembled WGS sequence"/>
</dbReference>
<keyword evidence="8 12" id="KW-1133">Transmembrane helix</keyword>
<dbReference type="AlphaFoldDB" id="A0A175R8Y2"/>
<evidence type="ECO:0000313" key="16">
    <source>
        <dbReference type="Proteomes" id="UP000078272"/>
    </source>
</evidence>
<feature type="transmembrane region" description="Helical" evidence="12">
    <location>
        <begin position="190"/>
        <end position="211"/>
    </location>
</feature>
<evidence type="ECO:0000256" key="9">
    <source>
        <dbReference type="ARBA" id="ARBA00023012"/>
    </source>
</evidence>
<evidence type="ECO:0000256" key="10">
    <source>
        <dbReference type="ARBA" id="ARBA00023136"/>
    </source>
</evidence>
<comment type="caution">
    <text evidence="15">The sequence shown here is derived from an EMBL/GenBank/DDBJ whole genome shotgun (WGS) entry which is preliminary data.</text>
</comment>
<evidence type="ECO:0000256" key="6">
    <source>
        <dbReference type="ARBA" id="ARBA00022692"/>
    </source>
</evidence>
<dbReference type="SUPFAM" id="SSF47384">
    <property type="entry name" value="Homodimeric domain of signal transducing histidine kinase"/>
    <property type="match status" value="1"/>
</dbReference>
<organism evidence="15 16">
    <name type="scientific">Aureimonas ureilytica</name>
    <dbReference type="NCBI Taxonomy" id="401562"/>
    <lineage>
        <taxon>Bacteria</taxon>
        <taxon>Pseudomonadati</taxon>
        <taxon>Pseudomonadota</taxon>
        <taxon>Alphaproteobacteria</taxon>
        <taxon>Hyphomicrobiales</taxon>
        <taxon>Aurantimonadaceae</taxon>
        <taxon>Aureimonas</taxon>
    </lineage>
</organism>
<dbReference type="InterPro" id="IPR036097">
    <property type="entry name" value="HisK_dim/P_sf"/>
</dbReference>
<evidence type="ECO:0000259" key="13">
    <source>
        <dbReference type="PROSITE" id="PS50109"/>
    </source>
</evidence>
<feature type="domain" description="HAMP" evidence="14">
    <location>
        <begin position="214"/>
        <end position="265"/>
    </location>
</feature>
<evidence type="ECO:0000256" key="2">
    <source>
        <dbReference type="ARBA" id="ARBA00004370"/>
    </source>
</evidence>
<feature type="domain" description="Histidine kinase" evidence="13">
    <location>
        <begin position="273"/>
        <end position="473"/>
    </location>
</feature>
<evidence type="ECO:0000256" key="1">
    <source>
        <dbReference type="ARBA" id="ARBA00000085"/>
    </source>
</evidence>
<keyword evidence="5" id="KW-0808">Transferase</keyword>
<evidence type="ECO:0000256" key="5">
    <source>
        <dbReference type="ARBA" id="ARBA00022679"/>
    </source>
</evidence>
<dbReference type="RefSeq" id="WP_058634622.1">
    <property type="nucleotide sequence ID" value="NZ_LDPZ01000017.1"/>
</dbReference>
<dbReference type="InterPro" id="IPR036890">
    <property type="entry name" value="HATPase_C_sf"/>
</dbReference>